<reference evidence="10" key="1">
    <citation type="submission" date="2009-09" db="EMBL/GenBank/DDBJ databases">
        <title>The complete genome of Kribbella flavida DSM 17836.</title>
        <authorList>
            <consortium name="US DOE Joint Genome Institute (JGI-PGF)"/>
            <person name="Lucas S."/>
            <person name="Copeland A."/>
            <person name="Lapidus A."/>
            <person name="Glavina del Rio T."/>
            <person name="Dalin E."/>
            <person name="Tice H."/>
            <person name="Bruce D."/>
            <person name="Goodwin L."/>
            <person name="Pitluck S."/>
            <person name="Kyrpides N."/>
            <person name="Mavromatis K."/>
            <person name="Ivanova N."/>
            <person name="Saunders E."/>
            <person name="Brettin T."/>
            <person name="Detter J.C."/>
            <person name="Han C."/>
            <person name="Larimer F."/>
            <person name="Land M."/>
            <person name="Hauser L."/>
            <person name="Markowitz V."/>
            <person name="Cheng J.-F."/>
            <person name="Hugenholtz P."/>
            <person name="Woyke T."/>
            <person name="Wu D."/>
            <person name="Pukall R."/>
            <person name="Klenk H.-P."/>
            <person name="Eisen J.A."/>
        </authorList>
    </citation>
    <scope>NUCLEOTIDE SEQUENCE [LARGE SCALE GENOMIC DNA]</scope>
    <source>
        <strain evidence="10">DSM 17836 / JCM 10339 / NBRC 14399</strain>
    </source>
</reference>
<dbReference type="PANTHER" id="PTHR30572">
    <property type="entry name" value="MEMBRANE COMPONENT OF TRANSPORTER-RELATED"/>
    <property type="match status" value="1"/>
</dbReference>
<feature type="domain" description="ABC3 transporter permease C-terminal" evidence="8">
    <location>
        <begin position="270"/>
        <end position="390"/>
    </location>
</feature>
<dbReference type="RefSeq" id="WP_012920849.1">
    <property type="nucleotide sequence ID" value="NC_013729.1"/>
</dbReference>
<feature type="transmembrane region" description="Helical" evidence="7">
    <location>
        <begin position="411"/>
        <end position="432"/>
    </location>
</feature>
<evidence type="ECO:0000256" key="1">
    <source>
        <dbReference type="ARBA" id="ARBA00004651"/>
    </source>
</evidence>
<evidence type="ECO:0000256" key="2">
    <source>
        <dbReference type="ARBA" id="ARBA00022475"/>
    </source>
</evidence>
<reference evidence="9 10" key="2">
    <citation type="journal article" date="2010" name="Stand. Genomic Sci.">
        <title>Complete genome sequence of Kribbella flavida type strain (IFO 14399).</title>
        <authorList>
            <person name="Pukall R."/>
            <person name="Lapidus A."/>
            <person name="Glavina Del Rio T."/>
            <person name="Copeland A."/>
            <person name="Tice H."/>
            <person name="Cheng J.-F."/>
            <person name="Lucas S."/>
            <person name="Chen F."/>
            <person name="Nolan M."/>
            <person name="LaButti K."/>
            <person name="Pati A."/>
            <person name="Ivanova N."/>
            <person name="Mavrommatis K."/>
            <person name="Mikhailova N."/>
            <person name="Pitluck S."/>
            <person name="Bruce D."/>
            <person name="Goodwin L."/>
            <person name="Land M."/>
            <person name="Hauser L."/>
            <person name="Chang Y.-J."/>
            <person name="Jeffries C.D."/>
            <person name="Chen A."/>
            <person name="Palaniappan K."/>
            <person name="Chain P."/>
            <person name="Rohde M."/>
            <person name="Goeker M."/>
            <person name="Bristow J."/>
            <person name="Eisen J.A."/>
            <person name="Markowitz V."/>
            <person name="Hugenholtz P."/>
            <person name="Kyrpides N.C."/>
            <person name="Klenk H.-P."/>
            <person name="Brettin T."/>
        </authorList>
    </citation>
    <scope>NUCLEOTIDE SEQUENCE [LARGE SCALE GENOMIC DNA]</scope>
    <source>
        <strain evidence="10">DSM 17836 / JCM 10339 / NBRC 14399</strain>
    </source>
</reference>
<dbReference type="KEGG" id="kfl:Kfla_3231"/>
<proteinExistence type="inferred from homology"/>
<feature type="transmembrane region" description="Helical" evidence="7">
    <location>
        <begin position="775"/>
        <end position="799"/>
    </location>
</feature>
<dbReference type="OrthoDB" id="3223244at2"/>
<evidence type="ECO:0000256" key="4">
    <source>
        <dbReference type="ARBA" id="ARBA00022989"/>
    </source>
</evidence>
<feature type="transmembrane region" description="Helical" evidence="7">
    <location>
        <begin position="490"/>
        <end position="511"/>
    </location>
</feature>
<dbReference type="InterPro" id="IPR003838">
    <property type="entry name" value="ABC3_permease_C"/>
</dbReference>
<dbReference type="Proteomes" id="UP000007967">
    <property type="component" value="Chromosome"/>
</dbReference>
<organism evidence="9 10">
    <name type="scientific">Kribbella flavida (strain DSM 17836 / JCM 10339 / NBRC 14399)</name>
    <dbReference type="NCBI Taxonomy" id="479435"/>
    <lineage>
        <taxon>Bacteria</taxon>
        <taxon>Bacillati</taxon>
        <taxon>Actinomycetota</taxon>
        <taxon>Actinomycetes</taxon>
        <taxon>Propionibacteriales</taxon>
        <taxon>Kribbellaceae</taxon>
        <taxon>Kribbella</taxon>
    </lineage>
</organism>
<dbReference type="HOGENOM" id="CLU_012341_2_0_11"/>
<feature type="transmembrane region" description="Helical" evidence="7">
    <location>
        <begin position="819"/>
        <end position="838"/>
    </location>
</feature>
<evidence type="ECO:0000256" key="6">
    <source>
        <dbReference type="ARBA" id="ARBA00038076"/>
    </source>
</evidence>
<dbReference type="PANTHER" id="PTHR30572:SF4">
    <property type="entry name" value="ABC TRANSPORTER PERMEASE YTRF"/>
    <property type="match status" value="1"/>
</dbReference>
<keyword evidence="2" id="KW-1003">Cell membrane</keyword>
<comment type="subcellular location">
    <subcellularLocation>
        <location evidence="1">Cell membrane</location>
        <topology evidence="1">Multi-pass membrane protein</topology>
    </subcellularLocation>
</comment>
<feature type="transmembrane region" description="Helical" evidence="7">
    <location>
        <begin position="730"/>
        <end position="754"/>
    </location>
</feature>
<gene>
    <name evidence="9" type="ordered locus">Kfla_3231</name>
</gene>
<keyword evidence="5 7" id="KW-0472">Membrane</keyword>
<keyword evidence="3 7" id="KW-0812">Transmembrane</keyword>
<feature type="transmembrane region" description="Helical" evidence="7">
    <location>
        <begin position="360"/>
        <end position="380"/>
    </location>
</feature>
<dbReference type="eggNOG" id="COG0577">
    <property type="taxonomic scope" value="Bacteria"/>
</dbReference>
<accession>D2Q4H9</accession>
<name>D2Q4H9_KRIFD</name>
<dbReference type="Pfam" id="PF02687">
    <property type="entry name" value="FtsX"/>
    <property type="match status" value="2"/>
</dbReference>
<dbReference type="GO" id="GO:0005886">
    <property type="term" value="C:plasma membrane"/>
    <property type="evidence" value="ECO:0007669"/>
    <property type="project" value="UniProtKB-SubCell"/>
</dbReference>
<sequence length="856" mass="87759">MFSFAWSTLRTRWTGFAGAFIALFCGAALISACGLLLQSGLLAGISPERYAGASVMVAANQKLAVAESPDTEFGDHVPLAANRLGEIAAVPGVAQAVPDYSFRLTLAGKTGALVHGEDGSTPYGHGRGSVALGPLTVRDGSLPTARSDVALDRAAATAGGYVIGDQVRLAVGSRPATYRLTGIVDPAAGTFRQPVVLFTDDEAKQLSGKPGHLYAVGVLAAPGVDPGELADTIEQRLGGAVTTSTGDGMGKLEFQDSSAASSLLMAVAGSFGGIAAIVAMFVVASTLGLSVQQRRRELALLRAVAATPRQVHRLIGAEILIVSLAASVPGAVLGYGLVWLLRAAFVGVGVIPADYGLSLLPLPLLAAVVLSVLTARLAGWMSARRAVKIRPVEALGESSVETPRLGPVRTLIGLVLLVGGLVMCAMPLFFAGDVGTILAATSSLVLVIAVGLLGPRIVQGALALVGPFLRRSGGAASYLAAANTTQNSRRVAAAVVPLVLAITIMIVQVSVGAAQVKEAGRQADQGVVADLVVASAGAGLSPDLVDRIRETPGVRTATAVTRGPATIRFASPADGSVQETLGFPAQGVVAANLADTLDLDVREGDTTKLVGEGTVALSESAAQQTRSGLGEQIELFLGDGTRLTPEVVAIYHHGMGFGDVTLPRDVLLDHLSTRLDDSVLVRAGSGVQASTLAAGLTDQIEGELGVVLADRATMAEAQQAGLDLNRWTNLILLAALFGYVAINVANSLVMGTTARRREFALLRLVGISNRQVRRMMLVESGVVIGLALVVSTLLCLPPMVGVALGLSEGATAMPTFSPVTSALTAAGVVALGLLSIMLPTRRALRRRPVDAIGARD</sequence>
<dbReference type="EMBL" id="CP001736">
    <property type="protein sequence ID" value="ADB32293.1"/>
    <property type="molecule type" value="Genomic_DNA"/>
</dbReference>
<dbReference type="AlphaFoldDB" id="D2Q4H9"/>
<dbReference type="InterPro" id="IPR050250">
    <property type="entry name" value="Macrolide_Exporter_MacB"/>
</dbReference>
<feature type="transmembrane region" description="Helical" evidence="7">
    <location>
        <begin position="263"/>
        <end position="289"/>
    </location>
</feature>
<feature type="domain" description="ABC3 transporter permease C-terminal" evidence="8">
    <location>
        <begin position="734"/>
        <end position="846"/>
    </location>
</feature>
<keyword evidence="4 7" id="KW-1133">Transmembrane helix</keyword>
<evidence type="ECO:0000313" key="9">
    <source>
        <dbReference type="EMBL" id="ADB32293.1"/>
    </source>
</evidence>
<evidence type="ECO:0000256" key="3">
    <source>
        <dbReference type="ARBA" id="ARBA00022692"/>
    </source>
</evidence>
<evidence type="ECO:0000313" key="10">
    <source>
        <dbReference type="Proteomes" id="UP000007967"/>
    </source>
</evidence>
<protein>
    <recommendedName>
        <fullName evidence="8">ABC3 transporter permease C-terminal domain-containing protein</fullName>
    </recommendedName>
</protein>
<evidence type="ECO:0000256" key="7">
    <source>
        <dbReference type="SAM" id="Phobius"/>
    </source>
</evidence>
<feature type="transmembrane region" description="Helical" evidence="7">
    <location>
        <begin position="319"/>
        <end position="340"/>
    </location>
</feature>
<evidence type="ECO:0000259" key="8">
    <source>
        <dbReference type="Pfam" id="PF02687"/>
    </source>
</evidence>
<keyword evidence="10" id="KW-1185">Reference proteome</keyword>
<dbReference type="STRING" id="479435.Kfla_3231"/>
<comment type="similarity">
    <text evidence="6">Belongs to the ABC-4 integral membrane protein family.</text>
</comment>
<dbReference type="GO" id="GO:0022857">
    <property type="term" value="F:transmembrane transporter activity"/>
    <property type="evidence" value="ECO:0007669"/>
    <property type="project" value="TreeGrafter"/>
</dbReference>
<evidence type="ECO:0000256" key="5">
    <source>
        <dbReference type="ARBA" id="ARBA00023136"/>
    </source>
</evidence>
<feature type="transmembrane region" description="Helical" evidence="7">
    <location>
        <begin position="444"/>
        <end position="469"/>
    </location>
</feature>